<proteinExistence type="predicted"/>
<gene>
    <name evidence="1" type="ORF">PtA15_12A174</name>
</gene>
<organism evidence="1 2">
    <name type="scientific">Puccinia triticina</name>
    <dbReference type="NCBI Taxonomy" id="208348"/>
    <lineage>
        <taxon>Eukaryota</taxon>
        <taxon>Fungi</taxon>
        <taxon>Dikarya</taxon>
        <taxon>Basidiomycota</taxon>
        <taxon>Pucciniomycotina</taxon>
        <taxon>Pucciniomycetes</taxon>
        <taxon>Pucciniales</taxon>
        <taxon>Pucciniaceae</taxon>
        <taxon>Puccinia</taxon>
    </lineage>
</organism>
<keyword evidence="2" id="KW-1185">Reference proteome</keyword>
<evidence type="ECO:0000313" key="2">
    <source>
        <dbReference type="Proteomes" id="UP001164743"/>
    </source>
</evidence>
<dbReference type="RefSeq" id="XP_053025743.1">
    <property type="nucleotide sequence ID" value="XM_053161757.1"/>
</dbReference>
<accession>A0ABY7CY10</accession>
<dbReference type="Proteomes" id="UP001164743">
    <property type="component" value="Chromosome 12A"/>
</dbReference>
<sequence>MEDAYLRGPDVTYKRVPRGAKLAEKRGVGVAVNWKYWPAEHRLPAFGCARDDQLQLPIRRPQVAQQPSTFSSTTATLQSALGNSSTCSASVPKCSLPPLRPETPGRYSRTCTAAGIALSWQMPTPALVVDVISLPSLSKSKPHPPGHESMQGHFVIHQTHPQLFGSLLS</sequence>
<name>A0ABY7CY10_9BASI</name>
<evidence type="ECO:0000313" key="1">
    <source>
        <dbReference type="EMBL" id="WAQ90188.1"/>
    </source>
</evidence>
<reference evidence="1" key="1">
    <citation type="submission" date="2022-10" db="EMBL/GenBank/DDBJ databases">
        <title>Puccinia triticina Genome sequencing and assembly.</title>
        <authorList>
            <person name="Li C."/>
        </authorList>
    </citation>
    <scope>NUCLEOTIDE SEQUENCE</scope>
    <source>
        <strain evidence="1">Pt15</strain>
    </source>
</reference>
<protein>
    <submittedName>
        <fullName evidence="1">Uncharacterized protein</fullName>
    </submittedName>
</protein>
<dbReference type="EMBL" id="CP110432">
    <property type="protein sequence ID" value="WAQ90188.1"/>
    <property type="molecule type" value="Genomic_DNA"/>
</dbReference>
<dbReference type="GeneID" id="77802652"/>